<feature type="transmembrane region" description="Helical" evidence="1">
    <location>
        <begin position="134"/>
        <end position="156"/>
    </location>
</feature>
<keyword evidence="3" id="KW-1185">Reference proteome</keyword>
<name>A0ABR5MFT1_9BACI</name>
<keyword evidence="1" id="KW-1133">Transmembrane helix</keyword>
<dbReference type="Proteomes" id="UP000037854">
    <property type="component" value="Unassembled WGS sequence"/>
</dbReference>
<evidence type="ECO:0000313" key="2">
    <source>
        <dbReference type="EMBL" id="KPH71217.1"/>
    </source>
</evidence>
<keyword evidence="1" id="KW-0472">Membrane</keyword>
<feature type="transmembrane region" description="Helical" evidence="1">
    <location>
        <begin position="101"/>
        <end position="122"/>
    </location>
</feature>
<feature type="transmembrane region" description="Helical" evidence="1">
    <location>
        <begin position="20"/>
        <end position="46"/>
    </location>
</feature>
<gene>
    <name evidence="2" type="ORF">AFL42_15900</name>
</gene>
<proteinExistence type="predicted"/>
<accession>A0ABR5MFT1</accession>
<evidence type="ECO:0000313" key="3">
    <source>
        <dbReference type="Proteomes" id="UP000037854"/>
    </source>
</evidence>
<organism evidence="2 3">
    <name type="scientific">Oceanobacillus caeni</name>
    <dbReference type="NCBI Taxonomy" id="405946"/>
    <lineage>
        <taxon>Bacteria</taxon>
        <taxon>Bacillati</taxon>
        <taxon>Bacillota</taxon>
        <taxon>Bacilli</taxon>
        <taxon>Bacillales</taxon>
        <taxon>Bacillaceae</taxon>
        <taxon>Oceanobacillus</taxon>
    </lineage>
</organism>
<evidence type="ECO:0000256" key="1">
    <source>
        <dbReference type="SAM" id="Phobius"/>
    </source>
</evidence>
<keyword evidence="1" id="KW-0812">Transmembrane</keyword>
<dbReference type="EMBL" id="LGTK01000086">
    <property type="protein sequence ID" value="KPH71217.1"/>
    <property type="molecule type" value="Genomic_DNA"/>
</dbReference>
<comment type="caution">
    <text evidence="2">The sequence shown here is derived from an EMBL/GenBank/DDBJ whole genome shotgun (WGS) entry which is preliminary data.</text>
</comment>
<dbReference type="RefSeq" id="WP_060669184.1">
    <property type="nucleotide sequence ID" value="NZ_JAHHXM010000004.1"/>
</dbReference>
<reference evidence="2 3" key="1">
    <citation type="submission" date="2015-07" db="EMBL/GenBank/DDBJ databases">
        <title>High-quality draft genome sequence of Oceanobacillus caeni HM6, a bacillus isolated from a human feces.</title>
        <authorList>
            <person name="Kumar J."/>
            <person name="Verma M.K."/>
            <person name="Pandey R."/>
            <person name="Bhambi M."/>
            <person name="Chauhan N."/>
        </authorList>
    </citation>
    <scope>NUCLEOTIDE SEQUENCE [LARGE SCALE GENOMIC DNA]</scope>
    <source>
        <strain evidence="2 3">HM6</strain>
    </source>
</reference>
<sequence length="345" mass="39906">MYDYISYLFAVGLWELMDGISIYSIQYLGWVSAVIAALLALTTIVFSQHNERVIQKSNDLARDISLELNQDKNEVDKNRVIIQINYLVTLLSNVKTYKITLIMFIIISYSLAVCWLFGGIAYSLDAKTVFDSVLVVFSSFILIILLVILPLLMFSFNKSKPLNIDKHMKLDQLVNFLNNEDYWKGNSIVSDLLQPVVKVSLTSSNLIRINLRQHIPISGYTVTFRFVTKNEDILLLHLRPEPNEVSTYITKSETESKMYRNFTTLFRNIKKLNLKESKVYVVSETEKLVFSIMKAKESTNQLEFKLGSYHNQPIILPVKELLLQEKSILKFNSTEEHLYFELNNK</sequence>
<protein>
    <submittedName>
        <fullName evidence="2">Uncharacterized protein</fullName>
    </submittedName>
</protein>